<keyword evidence="8" id="KW-1185">Reference proteome</keyword>
<dbReference type="GO" id="GO:0004252">
    <property type="term" value="F:serine-type endopeptidase activity"/>
    <property type="evidence" value="ECO:0007669"/>
    <property type="project" value="InterPro"/>
</dbReference>
<feature type="region of interest" description="Disordered" evidence="5">
    <location>
        <begin position="1"/>
        <end position="23"/>
    </location>
</feature>
<dbReference type="GO" id="GO:0000139">
    <property type="term" value="C:Golgi membrane"/>
    <property type="evidence" value="ECO:0007669"/>
    <property type="project" value="TreeGrafter"/>
</dbReference>
<dbReference type="Pfam" id="PF00082">
    <property type="entry name" value="Peptidase_S8"/>
    <property type="match status" value="1"/>
</dbReference>
<comment type="similarity">
    <text evidence="4">Belongs to the peptidase S8 family.</text>
</comment>
<organism evidence="7 8">
    <name type="scientific">Rotaria socialis</name>
    <dbReference type="NCBI Taxonomy" id="392032"/>
    <lineage>
        <taxon>Eukaryota</taxon>
        <taxon>Metazoa</taxon>
        <taxon>Spiralia</taxon>
        <taxon>Gnathifera</taxon>
        <taxon>Rotifera</taxon>
        <taxon>Eurotatoria</taxon>
        <taxon>Bdelloidea</taxon>
        <taxon>Philodinida</taxon>
        <taxon>Philodinidae</taxon>
        <taxon>Rotaria</taxon>
    </lineage>
</organism>
<comment type="caution">
    <text evidence="7">The sequence shown here is derived from an EMBL/GenBank/DDBJ whole genome shotgun (WGS) entry which is preliminary data.</text>
</comment>
<feature type="domain" description="Peptidase S8/S53" evidence="6">
    <location>
        <begin position="3"/>
        <end position="58"/>
    </location>
</feature>
<dbReference type="Gene3D" id="3.40.50.200">
    <property type="entry name" value="Peptidase S8/S53 domain"/>
    <property type="match status" value="1"/>
</dbReference>
<feature type="non-terminal residue" evidence="7">
    <location>
        <position position="1"/>
    </location>
</feature>
<evidence type="ECO:0000256" key="3">
    <source>
        <dbReference type="ARBA" id="ARBA00022825"/>
    </source>
</evidence>
<evidence type="ECO:0000259" key="6">
    <source>
        <dbReference type="Pfam" id="PF00082"/>
    </source>
</evidence>
<dbReference type="GO" id="GO:0016486">
    <property type="term" value="P:peptide hormone processing"/>
    <property type="evidence" value="ECO:0007669"/>
    <property type="project" value="TreeGrafter"/>
</dbReference>
<evidence type="ECO:0000256" key="2">
    <source>
        <dbReference type="ARBA" id="ARBA00022801"/>
    </source>
</evidence>
<dbReference type="InterPro" id="IPR000209">
    <property type="entry name" value="Peptidase_S8/S53_dom"/>
</dbReference>
<evidence type="ECO:0000256" key="4">
    <source>
        <dbReference type="PROSITE-ProRule" id="PRU01240"/>
    </source>
</evidence>
<dbReference type="PROSITE" id="PS51892">
    <property type="entry name" value="SUBTILASE"/>
    <property type="match status" value="1"/>
</dbReference>
<proteinExistence type="inferred from homology"/>
<evidence type="ECO:0000256" key="1">
    <source>
        <dbReference type="ARBA" id="ARBA00022670"/>
    </source>
</evidence>
<dbReference type="InterPro" id="IPR036852">
    <property type="entry name" value="Peptidase_S8/S53_dom_sf"/>
</dbReference>
<gene>
    <name evidence="7" type="ORF">UJA718_LOCUS40074</name>
</gene>
<reference evidence="7" key="1">
    <citation type="submission" date="2021-02" db="EMBL/GenBank/DDBJ databases">
        <authorList>
            <person name="Nowell W R."/>
        </authorList>
    </citation>
    <scope>NUCLEOTIDE SEQUENCE</scope>
</reference>
<keyword evidence="1" id="KW-0645">Protease</keyword>
<dbReference type="PANTHER" id="PTHR42884:SF3">
    <property type="entry name" value="FURIN-LIKE PROTEASE 1, ISOFORMS 1_1-X_2"/>
    <property type="match status" value="1"/>
</dbReference>
<evidence type="ECO:0000313" key="7">
    <source>
        <dbReference type="EMBL" id="CAF4774614.1"/>
    </source>
</evidence>
<accession>A0A821MUV3</accession>
<comment type="caution">
    <text evidence="4">Lacks conserved residue(s) required for the propagation of feature annotation.</text>
</comment>
<dbReference type="Proteomes" id="UP000663873">
    <property type="component" value="Unassembled WGS sequence"/>
</dbReference>
<dbReference type="EMBL" id="CAJOBP010043602">
    <property type="protein sequence ID" value="CAF4774614.1"/>
    <property type="molecule type" value="Genomic_DNA"/>
</dbReference>
<protein>
    <recommendedName>
        <fullName evidence="6">Peptidase S8/S53 domain-containing protein</fullName>
    </recommendedName>
</protein>
<dbReference type="SUPFAM" id="SSF52743">
    <property type="entry name" value="Subtilisin-like"/>
    <property type="match status" value="1"/>
</dbReference>
<dbReference type="GO" id="GO:0005802">
    <property type="term" value="C:trans-Golgi network"/>
    <property type="evidence" value="ECO:0007669"/>
    <property type="project" value="TreeGrafter"/>
</dbReference>
<dbReference type="AlphaFoldDB" id="A0A821MUV3"/>
<dbReference type="PROSITE" id="PS00137">
    <property type="entry name" value="SUBTILASE_HIS"/>
    <property type="match status" value="1"/>
</dbReference>
<evidence type="ECO:0000313" key="8">
    <source>
        <dbReference type="Proteomes" id="UP000663873"/>
    </source>
</evidence>
<evidence type="ECO:0000256" key="5">
    <source>
        <dbReference type="SAM" id="MobiDB-lite"/>
    </source>
</evidence>
<dbReference type="InterPro" id="IPR022398">
    <property type="entry name" value="Peptidase_S8_His-AS"/>
</dbReference>
<keyword evidence="3" id="KW-0720">Serine protease</keyword>
<feature type="compositionally biased region" description="Polar residues" evidence="5">
    <location>
        <begin position="8"/>
        <end position="23"/>
    </location>
</feature>
<name>A0A821MUV3_9BILA</name>
<sequence length="61" mass="6401">EPRASYDINGNDSDPQPRMTATNDNKHGTRCAGEVAAAANNNICSVGVAYNARIGGTKNNH</sequence>
<dbReference type="PANTHER" id="PTHR42884">
    <property type="entry name" value="PROPROTEIN CONVERTASE SUBTILISIN/KEXIN-RELATED"/>
    <property type="match status" value="1"/>
</dbReference>
<keyword evidence="2" id="KW-0378">Hydrolase</keyword>